<feature type="region of interest" description="Disordered" evidence="1">
    <location>
        <begin position="44"/>
        <end position="65"/>
    </location>
</feature>
<reference evidence="2" key="1">
    <citation type="journal article" date="2019" name="bioRxiv">
        <title>The Genome of the Zebra Mussel, Dreissena polymorpha: A Resource for Invasive Species Research.</title>
        <authorList>
            <person name="McCartney M.A."/>
            <person name="Auch B."/>
            <person name="Kono T."/>
            <person name="Mallez S."/>
            <person name="Zhang Y."/>
            <person name="Obille A."/>
            <person name="Becker A."/>
            <person name="Abrahante J.E."/>
            <person name="Garbe J."/>
            <person name="Badalamenti J.P."/>
            <person name="Herman A."/>
            <person name="Mangelson H."/>
            <person name="Liachko I."/>
            <person name="Sullivan S."/>
            <person name="Sone E.D."/>
            <person name="Koren S."/>
            <person name="Silverstein K.A.T."/>
            <person name="Beckman K.B."/>
            <person name="Gohl D.M."/>
        </authorList>
    </citation>
    <scope>NUCLEOTIDE SEQUENCE</scope>
    <source>
        <strain evidence="2">Duluth1</strain>
        <tissue evidence="2">Whole animal</tissue>
    </source>
</reference>
<accession>A0A9D4DKN2</accession>
<gene>
    <name evidence="2" type="ORF">DPMN_185576</name>
</gene>
<proteinExistence type="predicted"/>
<evidence type="ECO:0000256" key="1">
    <source>
        <dbReference type="SAM" id="MobiDB-lite"/>
    </source>
</evidence>
<name>A0A9D4DKN2_DREPO</name>
<dbReference type="Proteomes" id="UP000828390">
    <property type="component" value="Unassembled WGS sequence"/>
</dbReference>
<feature type="region of interest" description="Disordered" evidence="1">
    <location>
        <begin position="81"/>
        <end position="110"/>
    </location>
</feature>
<reference evidence="2" key="2">
    <citation type="submission" date="2020-11" db="EMBL/GenBank/DDBJ databases">
        <authorList>
            <person name="McCartney M.A."/>
            <person name="Auch B."/>
            <person name="Kono T."/>
            <person name="Mallez S."/>
            <person name="Becker A."/>
            <person name="Gohl D.M."/>
            <person name="Silverstein K.A.T."/>
            <person name="Koren S."/>
            <person name="Bechman K.B."/>
            <person name="Herman A."/>
            <person name="Abrahante J.E."/>
            <person name="Garbe J."/>
        </authorList>
    </citation>
    <scope>NUCLEOTIDE SEQUENCE</scope>
    <source>
        <strain evidence="2">Duluth1</strain>
        <tissue evidence="2">Whole animal</tissue>
    </source>
</reference>
<protein>
    <submittedName>
        <fullName evidence="2">Uncharacterized protein</fullName>
    </submittedName>
</protein>
<dbReference type="EMBL" id="JAIWYP010000010">
    <property type="protein sequence ID" value="KAH3751034.1"/>
    <property type="molecule type" value="Genomic_DNA"/>
</dbReference>
<sequence>MNLMDTASLARQRPQSTGMDTAVFHTVTGTTGGDTMRMTRYPYNQLLGDDDSDHSNSLSLINDHCQDSDSDDRFMKYYNSVTKPDKDKSQQLKSIQSDKPDSERTGSRMGFKGCTHCVAEIPF</sequence>
<evidence type="ECO:0000313" key="2">
    <source>
        <dbReference type="EMBL" id="KAH3751034.1"/>
    </source>
</evidence>
<organism evidence="2 3">
    <name type="scientific">Dreissena polymorpha</name>
    <name type="common">Zebra mussel</name>
    <name type="synonym">Mytilus polymorpha</name>
    <dbReference type="NCBI Taxonomy" id="45954"/>
    <lineage>
        <taxon>Eukaryota</taxon>
        <taxon>Metazoa</taxon>
        <taxon>Spiralia</taxon>
        <taxon>Lophotrochozoa</taxon>
        <taxon>Mollusca</taxon>
        <taxon>Bivalvia</taxon>
        <taxon>Autobranchia</taxon>
        <taxon>Heteroconchia</taxon>
        <taxon>Euheterodonta</taxon>
        <taxon>Imparidentia</taxon>
        <taxon>Neoheterodontei</taxon>
        <taxon>Myida</taxon>
        <taxon>Dreissenoidea</taxon>
        <taxon>Dreissenidae</taxon>
        <taxon>Dreissena</taxon>
    </lineage>
</organism>
<feature type="region of interest" description="Disordered" evidence="1">
    <location>
        <begin position="1"/>
        <end position="21"/>
    </location>
</feature>
<dbReference type="AlphaFoldDB" id="A0A9D4DKN2"/>
<comment type="caution">
    <text evidence="2">The sequence shown here is derived from an EMBL/GenBank/DDBJ whole genome shotgun (WGS) entry which is preliminary data.</text>
</comment>
<feature type="compositionally biased region" description="Basic and acidic residues" evidence="1">
    <location>
        <begin position="83"/>
        <end position="106"/>
    </location>
</feature>
<keyword evidence="3" id="KW-1185">Reference proteome</keyword>
<evidence type="ECO:0000313" key="3">
    <source>
        <dbReference type="Proteomes" id="UP000828390"/>
    </source>
</evidence>